<dbReference type="AlphaFoldDB" id="A0A4Y3R3U8"/>
<name>A0A4Y3R3U8_STRCI</name>
<reference evidence="2 3" key="1">
    <citation type="submission" date="2019-06" db="EMBL/GenBank/DDBJ databases">
        <title>Whole genome shotgun sequence of Streptomyces cacaoi subsp. cacaoi NBRC 12748.</title>
        <authorList>
            <person name="Hosoyama A."/>
            <person name="Uohara A."/>
            <person name="Ohji S."/>
            <person name="Ichikawa N."/>
        </authorList>
    </citation>
    <scope>NUCLEOTIDE SEQUENCE [LARGE SCALE GENOMIC DNA]</scope>
    <source>
        <strain evidence="2 3">NBRC 12748</strain>
    </source>
</reference>
<organism evidence="2 3">
    <name type="scientific">Streptomyces cacaoi</name>
    <dbReference type="NCBI Taxonomy" id="1898"/>
    <lineage>
        <taxon>Bacteria</taxon>
        <taxon>Bacillati</taxon>
        <taxon>Actinomycetota</taxon>
        <taxon>Actinomycetes</taxon>
        <taxon>Kitasatosporales</taxon>
        <taxon>Streptomycetaceae</taxon>
        <taxon>Streptomyces</taxon>
    </lineage>
</organism>
<evidence type="ECO:0000313" key="3">
    <source>
        <dbReference type="Proteomes" id="UP000319210"/>
    </source>
</evidence>
<dbReference type="EMBL" id="BJMM01000030">
    <property type="protein sequence ID" value="GEB52365.1"/>
    <property type="molecule type" value="Genomic_DNA"/>
</dbReference>
<accession>A0A4Y3R3U8</accession>
<comment type="caution">
    <text evidence="2">The sequence shown here is derived from an EMBL/GenBank/DDBJ whole genome shotgun (WGS) entry which is preliminary data.</text>
</comment>
<evidence type="ECO:0000256" key="1">
    <source>
        <dbReference type="SAM" id="MobiDB-lite"/>
    </source>
</evidence>
<proteinExistence type="predicted"/>
<keyword evidence="3" id="KW-1185">Reference proteome</keyword>
<sequence length="108" mass="11425">MAASGGMTIATTHIPIAAGTDHRRTKAQALTKSTRHRAISAKYRRRLRAYMSPRYGAPAGTRRREDGPPRSVALVHSSSRGLGPSVRPVGGLRLPARYGSGQGAPGPL</sequence>
<gene>
    <name evidence="2" type="ORF">SCA03_49160</name>
</gene>
<dbReference type="Proteomes" id="UP000319210">
    <property type="component" value="Unassembled WGS sequence"/>
</dbReference>
<feature type="region of interest" description="Disordered" evidence="1">
    <location>
        <begin position="50"/>
        <end position="108"/>
    </location>
</feature>
<protein>
    <submittedName>
        <fullName evidence="2">Uncharacterized protein</fullName>
    </submittedName>
</protein>
<feature type="region of interest" description="Disordered" evidence="1">
    <location>
        <begin position="1"/>
        <end position="23"/>
    </location>
</feature>
<evidence type="ECO:0000313" key="2">
    <source>
        <dbReference type="EMBL" id="GEB52365.1"/>
    </source>
</evidence>